<dbReference type="GO" id="GO:0006427">
    <property type="term" value="P:histidyl-tRNA aminoacylation"/>
    <property type="evidence" value="ECO:0007669"/>
    <property type="project" value="TreeGrafter"/>
</dbReference>
<dbReference type="Pfam" id="PF13393">
    <property type="entry name" value="tRNA-synt_His"/>
    <property type="match status" value="1"/>
</dbReference>
<dbReference type="EMBL" id="NXLR01000014">
    <property type="protein sequence ID" value="RDU59333.1"/>
    <property type="molecule type" value="Genomic_DNA"/>
</dbReference>
<evidence type="ECO:0000313" key="3">
    <source>
        <dbReference type="Proteomes" id="UP000256599"/>
    </source>
</evidence>
<accession>A0A3D8I2G0</accession>
<dbReference type="Gene3D" id="3.30.930.10">
    <property type="entry name" value="Bira Bifunctional Protein, Domain 2"/>
    <property type="match status" value="1"/>
</dbReference>
<dbReference type="PANTHER" id="PTHR43707:SF1">
    <property type="entry name" value="HISTIDINE--TRNA LIGASE, MITOCHONDRIAL-RELATED"/>
    <property type="match status" value="1"/>
</dbReference>
<dbReference type="GO" id="GO:0016757">
    <property type="term" value="F:glycosyltransferase activity"/>
    <property type="evidence" value="ECO:0007669"/>
    <property type="project" value="UniProtKB-KW"/>
</dbReference>
<reference evidence="2 3" key="1">
    <citation type="submission" date="2018-04" db="EMBL/GenBank/DDBJ databases">
        <title>Novel Campyloabacter and Helicobacter Species and Strains.</title>
        <authorList>
            <person name="Mannion A.J."/>
            <person name="Shen Z."/>
            <person name="Fox J.G."/>
        </authorList>
    </citation>
    <scope>NUCLEOTIDE SEQUENCE [LARGE SCALE GENOMIC DNA]</scope>
    <source>
        <strain evidence="2 3">MIT 98-6070</strain>
    </source>
</reference>
<keyword evidence="3" id="KW-1185">Reference proteome</keyword>
<dbReference type="SUPFAM" id="SSF55681">
    <property type="entry name" value="Class II aaRS and biotin synthetases"/>
    <property type="match status" value="1"/>
</dbReference>
<evidence type="ECO:0000259" key="1">
    <source>
        <dbReference type="Pfam" id="PF13393"/>
    </source>
</evidence>
<name>A0A3D8I2G0_9HELI</name>
<keyword evidence="2" id="KW-0808">Transferase</keyword>
<comment type="caution">
    <text evidence="2">The sequence shown here is derived from an EMBL/GenBank/DDBJ whole genome shotgun (WGS) entry which is preliminary data.</text>
</comment>
<dbReference type="AlphaFoldDB" id="A0A3D8I2G0"/>
<dbReference type="Proteomes" id="UP000256599">
    <property type="component" value="Unassembled WGS sequence"/>
</dbReference>
<organism evidence="2 3">
    <name type="scientific">Helicobacter marmotae</name>
    <dbReference type="NCBI Taxonomy" id="152490"/>
    <lineage>
        <taxon>Bacteria</taxon>
        <taxon>Pseudomonadati</taxon>
        <taxon>Campylobacterota</taxon>
        <taxon>Epsilonproteobacteria</taxon>
        <taxon>Campylobacterales</taxon>
        <taxon>Helicobacteraceae</taxon>
        <taxon>Helicobacter</taxon>
    </lineage>
</organism>
<dbReference type="InterPro" id="IPR045864">
    <property type="entry name" value="aa-tRNA-synth_II/BPL/LPL"/>
</dbReference>
<dbReference type="RefSeq" id="WP_104700577.1">
    <property type="nucleotide sequence ID" value="NZ_FZPP01000038.1"/>
</dbReference>
<dbReference type="InterPro" id="IPR004516">
    <property type="entry name" value="HisRS/HisZ"/>
</dbReference>
<dbReference type="GO" id="GO:0004821">
    <property type="term" value="F:histidine-tRNA ligase activity"/>
    <property type="evidence" value="ECO:0007669"/>
    <property type="project" value="TreeGrafter"/>
</dbReference>
<dbReference type="PANTHER" id="PTHR43707">
    <property type="entry name" value="HISTIDYL-TRNA SYNTHETASE"/>
    <property type="match status" value="1"/>
</dbReference>
<sequence>MILEHELPQGSKLYFDTSAKLKRQVESCAIQAFYQNDYREIVTPTFTFLEHQGDILNRELVRLSSESNHQIGLRYDTTFEAMRIVTQHIKSSEHKKWFYIQPVFSYPTTEIHQIGAEHLGGESLSPVVCLGAHILQELGLKPYLQISNMKIPLLCAKHSGVDIDVFASQDVGKLLEMGDYIADLVHIKTQKDVQNAMKSAPVFLRGELERLLECASYCEYEKSIFSPLAFSPTSYYGDLFFRMFIGNATLLQGGKYSIGEQNSCGFAIYTDEVVECLI</sequence>
<dbReference type="GO" id="GO:0005737">
    <property type="term" value="C:cytoplasm"/>
    <property type="evidence" value="ECO:0007669"/>
    <property type="project" value="InterPro"/>
</dbReference>
<dbReference type="InterPro" id="IPR041715">
    <property type="entry name" value="HisRS-like_core"/>
</dbReference>
<keyword evidence="2" id="KW-0328">Glycosyltransferase</keyword>
<dbReference type="OrthoDB" id="5342252at2"/>
<evidence type="ECO:0000313" key="2">
    <source>
        <dbReference type="EMBL" id="RDU59333.1"/>
    </source>
</evidence>
<dbReference type="NCBIfam" id="NF008946">
    <property type="entry name" value="PRK12293.1"/>
    <property type="match status" value="1"/>
</dbReference>
<gene>
    <name evidence="2" type="primary">hisZ</name>
    <name evidence="2" type="ORF">CQA63_07310</name>
</gene>
<protein>
    <submittedName>
        <fullName evidence="2">ATP phosphoribosyltransferase regulatory subunit</fullName>
    </submittedName>
</protein>
<proteinExistence type="predicted"/>
<feature type="domain" description="Class II Histidinyl-tRNA synthetase (HisRS)-like catalytic core" evidence="1">
    <location>
        <begin position="19"/>
        <end position="273"/>
    </location>
</feature>